<dbReference type="PANTHER" id="PTHR18901">
    <property type="entry name" value="2-DEOXYGLUCOSE-6-PHOSPHATE PHOSPHATASE 2"/>
    <property type="match status" value="1"/>
</dbReference>
<evidence type="ECO:0000313" key="2">
    <source>
        <dbReference type="Proteomes" id="UP000824998"/>
    </source>
</evidence>
<dbReference type="InterPro" id="IPR023214">
    <property type="entry name" value="HAD_sf"/>
</dbReference>
<dbReference type="SFLD" id="SFLDG01129">
    <property type="entry name" value="C1.5:_HAD__Beta-PGM__Phosphata"/>
    <property type="match status" value="1"/>
</dbReference>
<dbReference type="FunFam" id="1.10.150.240:FF:000001">
    <property type="entry name" value="Haloacid dehalogenase-like hydrolase domain"/>
    <property type="match status" value="1"/>
</dbReference>
<reference evidence="1" key="1">
    <citation type="journal article" date="2021" name="IMA Fungus">
        <title>Genomic characterization of three marine fungi, including Emericellopsis atlantica sp. nov. with signatures of a generalist lifestyle and marine biomass degradation.</title>
        <authorList>
            <person name="Hagestad O.C."/>
            <person name="Hou L."/>
            <person name="Andersen J.H."/>
            <person name="Hansen E.H."/>
            <person name="Altermark B."/>
            <person name="Li C."/>
            <person name="Kuhnert E."/>
            <person name="Cox R.J."/>
            <person name="Crous P.W."/>
            <person name="Spatafora J.W."/>
            <person name="Lail K."/>
            <person name="Amirebrahimi M."/>
            <person name="Lipzen A."/>
            <person name="Pangilinan J."/>
            <person name="Andreopoulos W."/>
            <person name="Hayes R.D."/>
            <person name="Ng V."/>
            <person name="Grigoriev I.V."/>
            <person name="Jackson S.A."/>
            <person name="Sutton T.D.S."/>
            <person name="Dobson A.D.W."/>
            <person name="Rama T."/>
        </authorList>
    </citation>
    <scope>NUCLEOTIDE SEQUENCE</scope>
    <source>
        <strain evidence="1">TRa018bII</strain>
    </source>
</reference>
<dbReference type="InterPro" id="IPR006439">
    <property type="entry name" value="HAD-SF_hydro_IA"/>
</dbReference>
<name>A0A9P7YN92_9HELO</name>
<dbReference type="PANTHER" id="PTHR18901:SF38">
    <property type="entry name" value="PSEUDOURIDINE-5'-PHOSPHATASE"/>
    <property type="match status" value="1"/>
</dbReference>
<dbReference type="Pfam" id="PF00702">
    <property type="entry name" value="Hydrolase"/>
    <property type="match status" value="1"/>
</dbReference>
<dbReference type="NCBIfam" id="TIGR01509">
    <property type="entry name" value="HAD-SF-IA-v3"/>
    <property type="match status" value="1"/>
</dbReference>
<sequence>MDPRTDFPPIRACIFDMDGLLLDSEDKYTICVNTILERYGRPKIPWSVKAQMQGRPGPASGAIFHAWAKLPRTLAEFQNEQFALQRELFPSCGSLPGVEKLLSDLKSATIPQPGSPERANVHVALATSSHSANFKLKTDHLKSLFSIFPQERRVLGDDERIPEGRGKPAPDIYFLALKTINESLPESESEVKPEECLVFEDSVLGVESGRRARMRVVWVPHPELKGEYAGREGEVLAGATGGSGCDEHQVGKVGDGWGVELGSLEDFDWERYGISIDDSKAEKLLLSFNAIN</sequence>
<dbReference type="InterPro" id="IPR023198">
    <property type="entry name" value="PGP-like_dom2"/>
</dbReference>
<keyword evidence="2" id="KW-1185">Reference proteome</keyword>
<evidence type="ECO:0000313" key="1">
    <source>
        <dbReference type="EMBL" id="KAG9236342.1"/>
    </source>
</evidence>
<comment type="caution">
    <text evidence="1">The sequence shown here is derived from an EMBL/GenBank/DDBJ whole genome shotgun (WGS) entry which is preliminary data.</text>
</comment>
<dbReference type="Gene3D" id="1.10.150.240">
    <property type="entry name" value="Putative phosphatase, domain 2"/>
    <property type="match status" value="1"/>
</dbReference>
<dbReference type="Proteomes" id="UP000824998">
    <property type="component" value="Unassembled WGS sequence"/>
</dbReference>
<dbReference type="OrthoDB" id="40579at2759"/>
<dbReference type="InterPro" id="IPR036412">
    <property type="entry name" value="HAD-like_sf"/>
</dbReference>
<dbReference type="SUPFAM" id="SSF56784">
    <property type="entry name" value="HAD-like"/>
    <property type="match status" value="1"/>
</dbReference>
<dbReference type="AlphaFoldDB" id="A0A9P7YN92"/>
<dbReference type="GO" id="GO:0016791">
    <property type="term" value="F:phosphatase activity"/>
    <property type="evidence" value="ECO:0007669"/>
    <property type="project" value="TreeGrafter"/>
</dbReference>
<dbReference type="EMBL" id="MU251409">
    <property type="protein sequence ID" value="KAG9236342.1"/>
    <property type="molecule type" value="Genomic_DNA"/>
</dbReference>
<proteinExistence type="predicted"/>
<protein>
    <submittedName>
        <fullName evidence="1">HAD-like domain-containing protein</fullName>
    </submittedName>
</protein>
<accession>A0A9P7YN92</accession>
<dbReference type="FunFam" id="3.40.50.1000:FF:000131">
    <property type="entry name" value="HAD superfamily hydrolase, putative"/>
    <property type="match status" value="1"/>
</dbReference>
<dbReference type="Gene3D" id="3.40.50.1000">
    <property type="entry name" value="HAD superfamily/HAD-like"/>
    <property type="match status" value="1"/>
</dbReference>
<organism evidence="1 2">
    <name type="scientific">Amylocarpus encephaloides</name>
    <dbReference type="NCBI Taxonomy" id="45428"/>
    <lineage>
        <taxon>Eukaryota</taxon>
        <taxon>Fungi</taxon>
        <taxon>Dikarya</taxon>
        <taxon>Ascomycota</taxon>
        <taxon>Pezizomycotina</taxon>
        <taxon>Leotiomycetes</taxon>
        <taxon>Helotiales</taxon>
        <taxon>Helotiales incertae sedis</taxon>
        <taxon>Amylocarpus</taxon>
    </lineage>
</organism>
<gene>
    <name evidence="1" type="ORF">BJ875DRAFT_420273</name>
</gene>
<dbReference type="SFLD" id="SFLDS00003">
    <property type="entry name" value="Haloacid_Dehalogenase"/>
    <property type="match status" value="1"/>
</dbReference>